<sequence length="227" mass="25964">MENMSMNGLAGASKPSESHQPAIYPSGYPSDENRRTTTYEMASNSENLPFYWSENYFPGQESGFREGNFGKRGKFNEIRWNSGKPVDPRLLRLLKFFRELCTERREFFKKIFPGLHDEFEDVFKKIDGIKARKKGMRVQTMQRSLSLGSPRTPKHGDDSTLRLERFRVRTLDLSGVGQGGDQGDGVDENAQMRQLIGEVRFETRALVTRVEVLEGNQGMMKVLVKQA</sequence>
<keyword evidence="3" id="KW-1185">Reference proteome</keyword>
<dbReference type="EMBL" id="CM018041">
    <property type="protein sequence ID" value="KAA8534520.1"/>
    <property type="molecule type" value="Genomic_DNA"/>
</dbReference>
<evidence type="ECO:0000256" key="1">
    <source>
        <dbReference type="SAM" id="MobiDB-lite"/>
    </source>
</evidence>
<name>A0A5J5AW89_9ASTE</name>
<gene>
    <name evidence="2" type="ORF">F0562_032037</name>
</gene>
<proteinExistence type="predicted"/>
<dbReference type="Proteomes" id="UP000325577">
    <property type="component" value="Linkage Group LG18"/>
</dbReference>
<evidence type="ECO:0000313" key="2">
    <source>
        <dbReference type="EMBL" id="KAA8534520.1"/>
    </source>
</evidence>
<protein>
    <submittedName>
        <fullName evidence="2">Uncharacterized protein</fullName>
    </submittedName>
</protein>
<accession>A0A5J5AW89</accession>
<dbReference type="OrthoDB" id="1623146at2759"/>
<dbReference type="PANTHER" id="PTHR37725">
    <property type="match status" value="1"/>
</dbReference>
<dbReference type="AlphaFoldDB" id="A0A5J5AW89"/>
<dbReference type="PANTHER" id="PTHR37725:SF1">
    <property type="match status" value="1"/>
</dbReference>
<organism evidence="2 3">
    <name type="scientific">Nyssa sinensis</name>
    <dbReference type="NCBI Taxonomy" id="561372"/>
    <lineage>
        <taxon>Eukaryota</taxon>
        <taxon>Viridiplantae</taxon>
        <taxon>Streptophyta</taxon>
        <taxon>Embryophyta</taxon>
        <taxon>Tracheophyta</taxon>
        <taxon>Spermatophyta</taxon>
        <taxon>Magnoliopsida</taxon>
        <taxon>eudicotyledons</taxon>
        <taxon>Gunneridae</taxon>
        <taxon>Pentapetalae</taxon>
        <taxon>asterids</taxon>
        <taxon>Cornales</taxon>
        <taxon>Nyssaceae</taxon>
        <taxon>Nyssa</taxon>
    </lineage>
</organism>
<evidence type="ECO:0000313" key="3">
    <source>
        <dbReference type="Proteomes" id="UP000325577"/>
    </source>
</evidence>
<feature type="region of interest" description="Disordered" evidence="1">
    <location>
        <begin position="1"/>
        <end position="34"/>
    </location>
</feature>
<reference evidence="2 3" key="1">
    <citation type="submission" date="2019-09" db="EMBL/GenBank/DDBJ databases">
        <title>A chromosome-level genome assembly of the Chinese tupelo Nyssa sinensis.</title>
        <authorList>
            <person name="Yang X."/>
            <person name="Kang M."/>
            <person name="Yang Y."/>
            <person name="Xiong H."/>
            <person name="Wang M."/>
            <person name="Zhang Z."/>
            <person name="Wang Z."/>
            <person name="Wu H."/>
            <person name="Ma T."/>
            <person name="Liu J."/>
            <person name="Xi Z."/>
        </authorList>
    </citation>
    <scope>NUCLEOTIDE SEQUENCE [LARGE SCALE GENOMIC DNA]</scope>
    <source>
        <strain evidence="2">J267</strain>
        <tissue evidence="2">Leaf</tissue>
    </source>
</reference>